<accession>A0A1I4FBF7</accession>
<dbReference type="PANTHER" id="PTHR30055">
    <property type="entry name" value="HTH-TYPE TRANSCRIPTIONAL REGULATOR RUTR"/>
    <property type="match status" value="1"/>
</dbReference>
<gene>
    <name evidence="7" type="ORF">SAMN05192568_1001183</name>
</gene>
<dbReference type="InterPro" id="IPR001647">
    <property type="entry name" value="HTH_TetR"/>
</dbReference>
<dbReference type="Proteomes" id="UP000199048">
    <property type="component" value="Unassembled WGS sequence"/>
</dbReference>
<dbReference type="Pfam" id="PF17918">
    <property type="entry name" value="TetR_C_15"/>
    <property type="match status" value="1"/>
</dbReference>
<name>A0A1I4FBF7_9HYPH</name>
<keyword evidence="2 4" id="KW-0238">DNA-binding</keyword>
<evidence type="ECO:0000313" key="8">
    <source>
        <dbReference type="Proteomes" id="UP000199048"/>
    </source>
</evidence>
<feature type="DNA-binding region" description="H-T-H motif" evidence="4">
    <location>
        <begin position="66"/>
        <end position="85"/>
    </location>
</feature>
<dbReference type="Pfam" id="PF00440">
    <property type="entry name" value="TetR_N"/>
    <property type="match status" value="1"/>
</dbReference>
<dbReference type="PANTHER" id="PTHR30055:SF234">
    <property type="entry name" value="HTH-TYPE TRANSCRIPTIONAL REGULATOR BETI"/>
    <property type="match status" value="1"/>
</dbReference>
<dbReference type="SUPFAM" id="SSF46689">
    <property type="entry name" value="Homeodomain-like"/>
    <property type="match status" value="1"/>
</dbReference>
<dbReference type="STRING" id="582667.SAMN05192568_1001183"/>
<organism evidence="7 8">
    <name type="scientific">Methylobacterium pseudosasicola</name>
    <dbReference type="NCBI Taxonomy" id="582667"/>
    <lineage>
        <taxon>Bacteria</taxon>
        <taxon>Pseudomonadati</taxon>
        <taxon>Pseudomonadota</taxon>
        <taxon>Alphaproteobacteria</taxon>
        <taxon>Hyphomicrobiales</taxon>
        <taxon>Methylobacteriaceae</taxon>
        <taxon>Methylobacterium</taxon>
    </lineage>
</organism>
<dbReference type="InterPro" id="IPR023772">
    <property type="entry name" value="DNA-bd_HTH_TetR-type_CS"/>
</dbReference>
<reference evidence="8" key="1">
    <citation type="submission" date="2016-10" db="EMBL/GenBank/DDBJ databases">
        <authorList>
            <person name="Varghese N."/>
            <person name="Submissions S."/>
        </authorList>
    </citation>
    <scope>NUCLEOTIDE SEQUENCE [LARGE SCALE GENOMIC DNA]</scope>
    <source>
        <strain evidence="8">BL36</strain>
    </source>
</reference>
<dbReference type="AlphaFoldDB" id="A0A1I4FBF7"/>
<protein>
    <submittedName>
        <fullName evidence="7">Transcriptional regulator, TetR family</fullName>
    </submittedName>
</protein>
<evidence type="ECO:0000256" key="4">
    <source>
        <dbReference type="PROSITE-ProRule" id="PRU00335"/>
    </source>
</evidence>
<dbReference type="PROSITE" id="PS01081">
    <property type="entry name" value="HTH_TETR_1"/>
    <property type="match status" value="1"/>
</dbReference>
<dbReference type="GO" id="GO:0000976">
    <property type="term" value="F:transcription cis-regulatory region binding"/>
    <property type="evidence" value="ECO:0007669"/>
    <property type="project" value="TreeGrafter"/>
</dbReference>
<keyword evidence="3" id="KW-0804">Transcription</keyword>
<evidence type="ECO:0000256" key="2">
    <source>
        <dbReference type="ARBA" id="ARBA00023125"/>
    </source>
</evidence>
<feature type="domain" description="HTH tetR-type" evidence="6">
    <location>
        <begin position="43"/>
        <end position="103"/>
    </location>
</feature>
<dbReference type="EMBL" id="FOTK01000001">
    <property type="protein sequence ID" value="SFL14640.1"/>
    <property type="molecule type" value="Genomic_DNA"/>
</dbReference>
<evidence type="ECO:0000313" key="7">
    <source>
        <dbReference type="EMBL" id="SFL14640.1"/>
    </source>
</evidence>
<dbReference type="PRINTS" id="PR00455">
    <property type="entry name" value="HTHTETR"/>
</dbReference>
<evidence type="ECO:0000256" key="3">
    <source>
        <dbReference type="ARBA" id="ARBA00023163"/>
    </source>
</evidence>
<proteinExistence type="predicted"/>
<dbReference type="InterPro" id="IPR009057">
    <property type="entry name" value="Homeodomain-like_sf"/>
</dbReference>
<sequence>MGLLERPDDASLRPGAELAFMTGRTARGPALKPRKSPEQSRSAETVRTILEGAARVLEERGLAGYTTNAVAERAGVSVGSVYQYFPGKEALTAALVARETGLLIAAVQAATEAETPELGLRRIVQAAVAHQMSRPRLALLLDREENRLQLADSLDAVTRAISGALLALLGHLEPAPPVEAEIAAGDLFALVRGMVDAAGERGERAGDALEHRVLRAVFSYLGLPFAAL</sequence>
<dbReference type="InterPro" id="IPR041669">
    <property type="entry name" value="TetR_C_15"/>
</dbReference>
<evidence type="ECO:0000256" key="5">
    <source>
        <dbReference type="SAM" id="MobiDB-lite"/>
    </source>
</evidence>
<dbReference type="InterPro" id="IPR050109">
    <property type="entry name" value="HTH-type_TetR-like_transc_reg"/>
</dbReference>
<dbReference type="PROSITE" id="PS50977">
    <property type="entry name" value="HTH_TETR_2"/>
    <property type="match status" value="1"/>
</dbReference>
<evidence type="ECO:0000256" key="1">
    <source>
        <dbReference type="ARBA" id="ARBA00023015"/>
    </source>
</evidence>
<feature type="region of interest" description="Disordered" evidence="5">
    <location>
        <begin position="23"/>
        <end position="42"/>
    </location>
</feature>
<evidence type="ECO:0000259" key="6">
    <source>
        <dbReference type="PROSITE" id="PS50977"/>
    </source>
</evidence>
<keyword evidence="1" id="KW-0805">Transcription regulation</keyword>
<dbReference type="GO" id="GO:0003700">
    <property type="term" value="F:DNA-binding transcription factor activity"/>
    <property type="evidence" value="ECO:0007669"/>
    <property type="project" value="TreeGrafter"/>
</dbReference>
<keyword evidence="8" id="KW-1185">Reference proteome</keyword>
<dbReference type="Gene3D" id="1.10.357.10">
    <property type="entry name" value="Tetracycline Repressor, domain 2"/>
    <property type="match status" value="1"/>
</dbReference>